<feature type="transmembrane region" description="Helical" evidence="6">
    <location>
        <begin position="12"/>
        <end position="34"/>
    </location>
</feature>
<evidence type="ECO:0000256" key="1">
    <source>
        <dbReference type="ARBA" id="ARBA00004141"/>
    </source>
</evidence>
<name>A0A229FUH4_9BURK</name>
<keyword evidence="5 6" id="KW-0472">Membrane</keyword>
<gene>
    <name evidence="7" type="ORF">AOC33_00800</name>
</gene>
<evidence type="ECO:0000256" key="6">
    <source>
        <dbReference type="SAM" id="Phobius"/>
    </source>
</evidence>
<dbReference type="GO" id="GO:0016020">
    <property type="term" value="C:membrane"/>
    <property type="evidence" value="ECO:0007669"/>
    <property type="project" value="UniProtKB-SubCell"/>
</dbReference>
<feature type="transmembrane region" description="Helical" evidence="6">
    <location>
        <begin position="46"/>
        <end position="67"/>
    </location>
</feature>
<feature type="transmembrane region" description="Helical" evidence="6">
    <location>
        <begin position="133"/>
        <end position="154"/>
    </location>
</feature>
<evidence type="ECO:0000256" key="4">
    <source>
        <dbReference type="ARBA" id="ARBA00022989"/>
    </source>
</evidence>
<dbReference type="NCBIfam" id="TIGR03717">
    <property type="entry name" value="R_switched_YjbE"/>
    <property type="match status" value="1"/>
</dbReference>
<comment type="subcellular location">
    <subcellularLocation>
        <location evidence="1">Membrane</location>
        <topology evidence="1">Multi-pass membrane protein</topology>
    </subcellularLocation>
</comment>
<dbReference type="AlphaFoldDB" id="A0A229FUH4"/>
<feature type="transmembrane region" description="Helical" evidence="6">
    <location>
        <begin position="73"/>
        <end position="90"/>
    </location>
</feature>
<reference evidence="7 8" key="1">
    <citation type="submission" date="2017-06" db="EMBL/GenBank/DDBJ databases">
        <title>Reclassification of a Polynucleobacter cosmopolitanus strain isolated from tropical Lake Victoria as Polynucleobacter victoriensis comb. nov.</title>
        <authorList>
            <person name="Hahn M.W."/>
        </authorList>
    </citation>
    <scope>NUCLEOTIDE SEQUENCE [LARGE SCALE GENOMIC DNA]</scope>
    <source>
        <strain evidence="7 8">MWH-MoIso2</strain>
    </source>
</reference>
<organism evidence="7 8">
    <name type="scientific">Polynucleobacter cosmopolitanus</name>
    <dbReference type="NCBI Taxonomy" id="351345"/>
    <lineage>
        <taxon>Bacteria</taxon>
        <taxon>Pseudomonadati</taxon>
        <taxon>Pseudomonadota</taxon>
        <taxon>Betaproteobacteria</taxon>
        <taxon>Burkholderiales</taxon>
        <taxon>Burkholderiaceae</taxon>
        <taxon>Polynucleobacter</taxon>
    </lineage>
</organism>
<evidence type="ECO:0000256" key="2">
    <source>
        <dbReference type="ARBA" id="ARBA00007511"/>
    </source>
</evidence>
<evidence type="ECO:0000313" key="7">
    <source>
        <dbReference type="EMBL" id="OXL15671.1"/>
    </source>
</evidence>
<evidence type="ECO:0000313" key="8">
    <source>
        <dbReference type="Proteomes" id="UP000215188"/>
    </source>
</evidence>
<comment type="caution">
    <text evidence="7">The sequence shown here is derived from an EMBL/GenBank/DDBJ whole genome shotgun (WGS) entry which is preliminary data.</text>
</comment>
<protein>
    <recommendedName>
        <fullName evidence="9">Tellurium resistance protein TerC</fullName>
    </recommendedName>
</protein>
<keyword evidence="3 6" id="KW-0812">Transmembrane</keyword>
<keyword evidence="4 6" id="KW-1133">Transmembrane helix</keyword>
<sequence>MDFMSIDAIWAVLAIILIDLVLAGDNALVIGMAANRLPPHLRKKAIFWGTFGAIAIRFISVAIITYLMMLPGLRLVGGIALVWIGWKLAFQDDHEEVKSADTFWSAITTIVIADAVMGVDNALGIAAAANGNWGFIIMGLLISIPVVIFGSSMVTKILDRWPNAVFIGGFVLFAVSVQMVLKEILFVDMLAGVDPWILKLSPWMFAIAVTALQFKLSKKASKKAAVTI</sequence>
<dbReference type="RefSeq" id="WP_089514710.1">
    <property type="nucleotide sequence ID" value="NZ_NJGG01000001.1"/>
</dbReference>
<dbReference type="EMBL" id="NJGG01000001">
    <property type="protein sequence ID" value="OXL15671.1"/>
    <property type="molecule type" value="Genomic_DNA"/>
</dbReference>
<feature type="transmembrane region" description="Helical" evidence="6">
    <location>
        <begin position="196"/>
        <end position="214"/>
    </location>
</feature>
<evidence type="ECO:0000256" key="3">
    <source>
        <dbReference type="ARBA" id="ARBA00022692"/>
    </source>
</evidence>
<feature type="transmembrane region" description="Helical" evidence="6">
    <location>
        <begin position="161"/>
        <end position="181"/>
    </location>
</feature>
<evidence type="ECO:0000256" key="5">
    <source>
        <dbReference type="ARBA" id="ARBA00023136"/>
    </source>
</evidence>
<dbReference type="Pfam" id="PF03741">
    <property type="entry name" value="TerC"/>
    <property type="match status" value="1"/>
</dbReference>
<feature type="transmembrane region" description="Helical" evidence="6">
    <location>
        <begin position="102"/>
        <end position="127"/>
    </location>
</feature>
<dbReference type="PANTHER" id="PTHR30238:SF4">
    <property type="entry name" value="SLL1022 PROTEIN"/>
    <property type="match status" value="1"/>
</dbReference>
<dbReference type="PANTHER" id="PTHR30238">
    <property type="entry name" value="MEMBRANE BOUND PREDICTED REDOX MODULATOR"/>
    <property type="match status" value="1"/>
</dbReference>
<accession>A0A229FUH4</accession>
<dbReference type="InterPro" id="IPR005496">
    <property type="entry name" value="Integral_membrane_TerC"/>
</dbReference>
<evidence type="ECO:0008006" key="9">
    <source>
        <dbReference type="Google" id="ProtNLM"/>
    </source>
</evidence>
<keyword evidence="8" id="KW-1185">Reference proteome</keyword>
<dbReference type="Proteomes" id="UP000215188">
    <property type="component" value="Unassembled WGS sequence"/>
</dbReference>
<comment type="similarity">
    <text evidence="2">Belongs to the TerC family.</text>
</comment>
<dbReference type="OrthoDB" id="5295733at2"/>
<proteinExistence type="inferred from homology"/>
<dbReference type="InterPro" id="IPR022301">
    <property type="entry name" value="Integral_membrane_YjbE"/>
</dbReference>